<dbReference type="PANTHER" id="PTHR45651:SF11">
    <property type="entry name" value="CYCLIC NUCLEOTIDE-GATED ION CHANNEL 20, CHLOROPLASTIC-RELATED"/>
    <property type="match status" value="1"/>
</dbReference>
<dbReference type="Proteomes" id="UP001457282">
    <property type="component" value="Unassembled WGS sequence"/>
</dbReference>
<dbReference type="Gene3D" id="1.10.287.630">
    <property type="entry name" value="Helix hairpin bin"/>
    <property type="match status" value="1"/>
</dbReference>
<name>A0AAW1YJS0_RUBAR</name>
<reference evidence="4 5" key="1">
    <citation type="journal article" date="2023" name="G3 (Bethesda)">
        <title>A chromosome-length genome assembly and annotation of blackberry (Rubus argutus, cv. 'Hillquist').</title>
        <authorList>
            <person name="Bruna T."/>
            <person name="Aryal R."/>
            <person name="Dudchenko O."/>
            <person name="Sargent D.J."/>
            <person name="Mead D."/>
            <person name="Buti M."/>
            <person name="Cavallini A."/>
            <person name="Hytonen T."/>
            <person name="Andres J."/>
            <person name="Pham M."/>
            <person name="Weisz D."/>
            <person name="Mascagni F."/>
            <person name="Usai G."/>
            <person name="Natali L."/>
            <person name="Bassil N."/>
            <person name="Fernandez G.E."/>
            <person name="Lomsadze A."/>
            <person name="Armour M."/>
            <person name="Olukolu B."/>
            <person name="Poorten T."/>
            <person name="Britton C."/>
            <person name="Davik J."/>
            <person name="Ashrafi H."/>
            <person name="Aiden E.L."/>
            <person name="Borodovsky M."/>
            <person name="Worthington M."/>
        </authorList>
    </citation>
    <scope>NUCLEOTIDE SEQUENCE [LARGE SCALE GENOMIC DNA]</scope>
    <source>
        <strain evidence="4">PI 553951</strain>
    </source>
</reference>
<feature type="transmembrane region" description="Helical" evidence="3">
    <location>
        <begin position="34"/>
        <end position="57"/>
    </location>
</feature>
<dbReference type="SUPFAM" id="SSF81324">
    <property type="entry name" value="Voltage-gated potassium channels"/>
    <property type="match status" value="1"/>
</dbReference>
<keyword evidence="3" id="KW-0812">Transmembrane</keyword>
<dbReference type="PANTHER" id="PTHR45651">
    <property type="entry name" value="CYCLIC NUCLEOTIDE-GATED ION CHANNEL 15-RELATED-RELATED"/>
    <property type="match status" value="1"/>
</dbReference>
<evidence type="ECO:0000256" key="1">
    <source>
        <dbReference type="ARBA" id="ARBA00023286"/>
    </source>
</evidence>
<keyword evidence="5" id="KW-1185">Reference proteome</keyword>
<keyword evidence="2" id="KW-0407">Ion channel</keyword>
<keyword evidence="1" id="KW-1071">Ligand-gated ion channel</keyword>
<protein>
    <recommendedName>
        <fullName evidence="6">Ion transport domain-containing protein</fullName>
    </recommendedName>
</protein>
<keyword evidence="1" id="KW-0813">Transport</keyword>
<evidence type="ECO:0000313" key="5">
    <source>
        <dbReference type="Proteomes" id="UP001457282"/>
    </source>
</evidence>
<dbReference type="AlphaFoldDB" id="A0AAW1YJS0"/>
<dbReference type="Gene3D" id="2.60.120.10">
    <property type="entry name" value="Jelly Rolls"/>
    <property type="match status" value="1"/>
</dbReference>
<dbReference type="SUPFAM" id="SSF51206">
    <property type="entry name" value="cAMP-binding domain-like"/>
    <property type="match status" value="1"/>
</dbReference>
<keyword evidence="1" id="KW-0406">Ion transport</keyword>
<dbReference type="GO" id="GO:0034220">
    <property type="term" value="P:monoatomic ion transmembrane transport"/>
    <property type="evidence" value="ECO:0007669"/>
    <property type="project" value="UniProtKB-KW"/>
</dbReference>
<evidence type="ECO:0000256" key="2">
    <source>
        <dbReference type="ARBA" id="ARBA00023303"/>
    </source>
</evidence>
<keyword evidence="3" id="KW-0472">Membrane</keyword>
<dbReference type="InterPro" id="IPR018490">
    <property type="entry name" value="cNMP-bd_dom_sf"/>
</dbReference>
<proteinExistence type="predicted"/>
<keyword evidence="3" id="KW-1133">Transmembrane helix</keyword>
<organism evidence="4 5">
    <name type="scientific">Rubus argutus</name>
    <name type="common">Southern blackberry</name>
    <dbReference type="NCBI Taxonomy" id="59490"/>
    <lineage>
        <taxon>Eukaryota</taxon>
        <taxon>Viridiplantae</taxon>
        <taxon>Streptophyta</taxon>
        <taxon>Embryophyta</taxon>
        <taxon>Tracheophyta</taxon>
        <taxon>Spermatophyta</taxon>
        <taxon>Magnoliopsida</taxon>
        <taxon>eudicotyledons</taxon>
        <taxon>Gunneridae</taxon>
        <taxon>Pentapetalae</taxon>
        <taxon>rosids</taxon>
        <taxon>fabids</taxon>
        <taxon>Rosales</taxon>
        <taxon>Rosaceae</taxon>
        <taxon>Rosoideae</taxon>
        <taxon>Rosoideae incertae sedis</taxon>
        <taxon>Rubus</taxon>
    </lineage>
</organism>
<gene>
    <name evidence="4" type="ORF">M0R45_004416</name>
</gene>
<comment type="caution">
    <text evidence="4">The sequence shown here is derived from an EMBL/GenBank/DDBJ whole genome shotgun (WGS) entry which is preliminary data.</text>
</comment>
<dbReference type="InterPro" id="IPR014710">
    <property type="entry name" value="RmlC-like_jellyroll"/>
</dbReference>
<evidence type="ECO:0008006" key="6">
    <source>
        <dbReference type="Google" id="ProtNLM"/>
    </source>
</evidence>
<sequence length="219" mass="25854">MSSRYSYSLVWGIQQLSTLGGNLNPSYYDWEVCFTFVISVLGLFFFAFFIGNMQMFIQSIGRRSREIEWYMQYRNLPDDLRRQVRRAELFRWTATQGIDEEQIIQNLPEHVQRSIRHFLFEFIKKMVFIVRGKMEVLRMDGSVESTLEEGNVCGEELLAWCMDVADLDRFTKRFATYLRRPRIQGAIRYESSYWRGLAASRISTGMENEEDASRLGLPL</sequence>
<accession>A0AAW1YJS0</accession>
<evidence type="ECO:0000313" key="4">
    <source>
        <dbReference type="EMBL" id="KAK9948857.1"/>
    </source>
</evidence>
<dbReference type="EMBL" id="JBEDUW010000001">
    <property type="protein sequence ID" value="KAK9948857.1"/>
    <property type="molecule type" value="Genomic_DNA"/>
</dbReference>
<evidence type="ECO:0000256" key="3">
    <source>
        <dbReference type="SAM" id="Phobius"/>
    </source>
</evidence>
<dbReference type="GO" id="GO:0016020">
    <property type="term" value="C:membrane"/>
    <property type="evidence" value="ECO:0007669"/>
    <property type="project" value="UniProtKB-SubCell"/>
</dbReference>